<evidence type="ECO:0000313" key="2">
    <source>
        <dbReference type="Proteomes" id="UP000193986"/>
    </source>
</evidence>
<comment type="caution">
    <text evidence="1">The sequence shown here is derived from an EMBL/GenBank/DDBJ whole genome shotgun (WGS) entry which is preliminary data.</text>
</comment>
<organism evidence="1 2">
    <name type="scientific">Naematelia encephala</name>
    <dbReference type="NCBI Taxonomy" id="71784"/>
    <lineage>
        <taxon>Eukaryota</taxon>
        <taxon>Fungi</taxon>
        <taxon>Dikarya</taxon>
        <taxon>Basidiomycota</taxon>
        <taxon>Agaricomycotina</taxon>
        <taxon>Tremellomycetes</taxon>
        <taxon>Tremellales</taxon>
        <taxon>Naemateliaceae</taxon>
        <taxon>Naematelia</taxon>
    </lineage>
</organism>
<name>A0A1Y2ADJ1_9TREE</name>
<accession>A0A1Y2ADJ1</accession>
<evidence type="ECO:0000313" key="1">
    <source>
        <dbReference type="EMBL" id="ORY20337.1"/>
    </source>
</evidence>
<reference evidence="1 2" key="1">
    <citation type="submission" date="2016-07" db="EMBL/GenBank/DDBJ databases">
        <title>Pervasive Adenine N6-methylation of Active Genes in Fungi.</title>
        <authorList>
            <consortium name="DOE Joint Genome Institute"/>
            <person name="Mondo S.J."/>
            <person name="Dannebaum R.O."/>
            <person name="Kuo R.C."/>
            <person name="Labutti K."/>
            <person name="Haridas S."/>
            <person name="Kuo A."/>
            <person name="Salamov A."/>
            <person name="Ahrendt S.R."/>
            <person name="Lipzen A."/>
            <person name="Sullivan W."/>
            <person name="Andreopoulos W.B."/>
            <person name="Clum A."/>
            <person name="Lindquist E."/>
            <person name="Daum C."/>
            <person name="Ramamoorthy G.K."/>
            <person name="Gryganskyi A."/>
            <person name="Culley D."/>
            <person name="Magnuson J.K."/>
            <person name="James T.Y."/>
            <person name="O'Malley M.A."/>
            <person name="Stajich J.E."/>
            <person name="Spatafora J.W."/>
            <person name="Visel A."/>
            <person name="Grigoriev I.V."/>
        </authorList>
    </citation>
    <scope>NUCLEOTIDE SEQUENCE [LARGE SCALE GENOMIC DNA]</scope>
    <source>
        <strain evidence="1 2">68-887.2</strain>
    </source>
</reference>
<sequence>MRATNMSAINLSVNTYRGHCPWQQQHGQVPQFKLDLVISDSSPPVQMRLGHRLSHLKSPSPRATWHQY</sequence>
<protein>
    <submittedName>
        <fullName evidence="1">Uncharacterized protein</fullName>
    </submittedName>
</protein>
<dbReference type="EMBL" id="MCFC01000139">
    <property type="protein sequence ID" value="ORY20337.1"/>
    <property type="molecule type" value="Genomic_DNA"/>
</dbReference>
<gene>
    <name evidence="1" type="ORF">BCR39DRAFT_555383</name>
</gene>
<keyword evidence="2" id="KW-1185">Reference proteome</keyword>
<dbReference type="Proteomes" id="UP000193986">
    <property type="component" value="Unassembled WGS sequence"/>
</dbReference>
<proteinExistence type="predicted"/>
<dbReference type="AlphaFoldDB" id="A0A1Y2ADJ1"/>
<dbReference type="InParanoid" id="A0A1Y2ADJ1"/>